<dbReference type="InterPro" id="IPR007048">
    <property type="entry name" value="IraD/Gp25-like"/>
</dbReference>
<dbReference type="RefSeq" id="WP_203991956.1">
    <property type="nucleotide sequence ID" value="NZ_BOPG01000017.1"/>
</dbReference>
<feature type="domain" description="IraD/Gp25-like" evidence="1">
    <location>
        <begin position="30"/>
        <end position="117"/>
    </location>
</feature>
<dbReference type="Proteomes" id="UP000612585">
    <property type="component" value="Unassembled WGS sequence"/>
</dbReference>
<gene>
    <name evidence="2" type="ORF">Vau01_028270</name>
</gene>
<keyword evidence="3" id="KW-1185">Reference proteome</keyword>
<evidence type="ECO:0000313" key="2">
    <source>
        <dbReference type="EMBL" id="GIJ55311.1"/>
    </source>
</evidence>
<dbReference type="SUPFAM" id="SSF160719">
    <property type="entry name" value="gpW/gp25-like"/>
    <property type="match status" value="1"/>
</dbReference>
<dbReference type="AlphaFoldDB" id="A0A8J3Z4Y1"/>
<dbReference type="Pfam" id="PF04965">
    <property type="entry name" value="GPW_gp25"/>
    <property type="match status" value="1"/>
</dbReference>
<dbReference type="Gene3D" id="3.10.450.40">
    <property type="match status" value="1"/>
</dbReference>
<dbReference type="EMBL" id="BOPG01000017">
    <property type="protein sequence ID" value="GIJ55311.1"/>
    <property type="molecule type" value="Genomic_DNA"/>
</dbReference>
<proteinExistence type="predicted"/>
<name>A0A8J3Z4Y1_9ACTN</name>
<accession>A0A8J3Z4Y1</accession>
<reference evidence="2" key="1">
    <citation type="submission" date="2021-01" db="EMBL/GenBank/DDBJ databases">
        <title>Whole genome shotgun sequence of Virgisporangium aurantiacum NBRC 16421.</title>
        <authorList>
            <person name="Komaki H."/>
            <person name="Tamura T."/>
        </authorList>
    </citation>
    <scope>NUCLEOTIDE SEQUENCE</scope>
    <source>
        <strain evidence="2">NBRC 16421</strain>
    </source>
</reference>
<sequence length="136" mass="15147">MAKHGDFIGAGWSFPTSVTPAGTIRLITGSEEIDASIRMILSTIPGERVMRPEFGCRMWSLIFAPLTAGTLGQIEQYVREALDRWEPRIDVDRVIAVADQESAEVKIELDYRMRSTNDVRNLVFPFYTIPGEGGVA</sequence>
<organism evidence="2 3">
    <name type="scientific">Virgisporangium aurantiacum</name>
    <dbReference type="NCBI Taxonomy" id="175570"/>
    <lineage>
        <taxon>Bacteria</taxon>
        <taxon>Bacillati</taxon>
        <taxon>Actinomycetota</taxon>
        <taxon>Actinomycetes</taxon>
        <taxon>Micromonosporales</taxon>
        <taxon>Micromonosporaceae</taxon>
        <taxon>Virgisporangium</taxon>
    </lineage>
</organism>
<comment type="caution">
    <text evidence="2">The sequence shown here is derived from an EMBL/GenBank/DDBJ whole genome shotgun (WGS) entry which is preliminary data.</text>
</comment>
<evidence type="ECO:0000313" key="3">
    <source>
        <dbReference type="Proteomes" id="UP000612585"/>
    </source>
</evidence>
<protein>
    <recommendedName>
        <fullName evidence="1">IraD/Gp25-like domain-containing protein</fullName>
    </recommendedName>
</protein>
<evidence type="ECO:0000259" key="1">
    <source>
        <dbReference type="Pfam" id="PF04965"/>
    </source>
</evidence>